<comment type="caution">
    <text evidence="2">The sequence shown here is derived from an EMBL/GenBank/DDBJ whole genome shotgun (WGS) entry which is preliminary data.</text>
</comment>
<reference evidence="3" key="1">
    <citation type="journal article" date="2017" name="Plant J.">
        <title>The pomegranate (Punica granatum L.) genome and the genomics of punicalagin biosynthesis.</title>
        <authorList>
            <person name="Qin G."/>
            <person name="Xu C."/>
            <person name="Ming R."/>
            <person name="Tang H."/>
            <person name="Guyot R."/>
            <person name="Kramer E.M."/>
            <person name="Hu Y."/>
            <person name="Yi X."/>
            <person name="Qi Y."/>
            <person name="Xu X."/>
            <person name="Gao Z."/>
            <person name="Pan H."/>
            <person name="Jian J."/>
            <person name="Tian Y."/>
            <person name="Yue Z."/>
            <person name="Xu Y."/>
        </authorList>
    </citation>
    <scope>NUCLEOTIDE SEQUENCE [LARGE SCALE GENOMIC DNA]</scope>
    <source>
        <strain evidence="3">cv. Dabenzi</strain>
    </source>
</reference>
<name>A0A218WLE3_PUNGR</name>
<proteinExistence type="predicted"/>
<gene>
    <name evidence="2" type="ORF">CDL15_Pgr026714</name>
</gene>
<dbReference type="Proteomes" id="UP000197138">
    <property type="component" value="Unassembled WGS sequence"/>
</dbReference>
<organism evidence="2 3">
    <name type="scientific">Punica granatum</name>
    <name type="common">Pomegranate</name>
    <dbReference type="NCBI Taxonomy" id="22663"/>
    <lineage>
        <taxon>Eukaryota</taxon>
        <taxon>Viridiplantae</taxon>
        <taxon>Streptophyta</taxon>
        <taxon>Embryophyta</taxon>
        <taxon>Tracheophyta</taxon>
        <taxon>Spermatophyta</taxon>
        <taxon>Magnoliopsida</taxon>
        <taxon>eudicotyledons</taxon>
        <taxon>Gunneridae</taxon>
        <taxon>Pentapetalae</taxon>
        <taxon>rosids</taxon>
        <taxon>malvids</taxon>
        <taxon>Myrtales</taxon>
        <taxon>Lythraceae</taxon>
        <taxon>Punica</taxon>
    </lineage>
</organism>
<dbReference type="EMBL" id="MTKT01003950">
    <property type="protein sequence ID" value="OWM73615.1"/>
    <property type="molecule type" value="Genomic_DNA"/>
</dbReference>
<evidence type="ECO:0000313" key="2">
    <source>
        <dbReference type="EMBL" id="OWM73615.1"/>
    </source>
</evidence>
<sequence length="50" mass="5623">MESDGGAMERWPLSRLSQSYKPDLVRLTGTTRLDPTRPPAQPDPTDNRPD</sequence>
<accession>A0A218WLE3</accession>
<evidence type="ECO:0000313" key="3">
    <source>
        <dbReference type="Proteomes" id="UP000197138"/>
    </source>
</evidence>
<evidence type="ECO:0000256" key="1">
    <source>
        <dbReference type="SAM" id="MobiDB-lite"/>
    </source>
</evidence>
<dbReference type="AlphaFoldDB" id="A0A218WLE3"/>
<feature type="region of interest" description="Disordered" evidence="1">
    <location>
        <begin position="1"/>
        <end position="50"/>
    </location>
</feature>
<protein>
    <submittedName>
        <fullName evidence="2">Uncharacterized protein</fullName>
    </submittedName>
</protein>